<dbReference type="HOGENOM" id="CLU_615683_0_0_1"/>
<organism evidence="1 2">
    <name type="scientific">Vavraia culicis (isolate floridensis)</name>
    <name type="common">Microsporidian parasite</name>
    <dbReference type="NCBI Taxonomy" id="948595"/>
    <lineage>
        <taxon>Eukaryota</taxon>
        <taxon>Fungi</taxon>
        <taxon>Fungi incertae sedis</taxon>
        <taxon>Microsporidia</taxon>
        <taxon>Pleistophoridae</taxon>
        <taxon>Vavraia</taxon>
    </lineage>
</organism>
<dbReference type="RefSeq" id="XP_008074808.1">
    <property type="nucleotide sequence ID" value="XM_008076617.1"/>
</dbReference>
<dbReference type="OrthoDB" id="2193285at2759"/>
<dbReference type="InParanoid" id="L2GTK6"/>
<evidence type="ECO:0000313" key="1">
    <source>
        <dbReference type="EMBL" id="ELA46707.1"/>
    </source>
</evidence>
<dbReference type="CDD" id="cd21218">
    <property type="entry name" value="CH_PLS_FIM_rpt2"/>
    <property type="match status" value="1"/>
</dbReference>
<keyword evidence="2" id="KW-1185">Reference proteome</keyword>
<proteinExistence type="predicted"/>
<reference evidence="2" key="1">
    <citation type="submission" date="2011-03" db="EMBL/GenBank/DDBJ databases">
        <title>The genome sequence of Vavraia culicis strain floridensis.</title>
        <authorList>
            <consortium name="The Broad Institute Genome Sequencing Platform"/>
            <person name="Cuomo C."/>
            <person name="Becnel J."/>
            <person name="Sanscrainte N."/>
            <person name="Young S.K."/>
            <person name="Zeng Q."/>
            <person name="Gargeya S."/>
            <person name="Fitzgerald M."/>
            <person name="Haas B."/>
            <person name="Abouelleil A."/>
            <person name="Alvarado L."/>
            <person name="Arachchi H.M."/>
            <person name="Berlin A."/>
            <person name="Chapman S.B."/>
            <person name="Gearin G."/>
            <person name="Goldberg J."/>
            <person name="Griggs A."/>
            <person name="Gujja S."/>
            <person name="Hansen M."/>
            <person name="Heiman D."/>
            <person name="Howarth C."/>
            <person name="Larimer J."/>
            <person name="Lui A."/>
            <person name="MacDonald P.J.P."/>
            <person name="McCowen C."/>
            <person name="Montmayeur A."/>
            <person name="Murphy C."/>
            <person name="Neiman D."/>
            <person name="Pearson M."/>
            <person name="Priest M."/>
            <person name="Roberts A."/>
            <person name="Saif S."/>
            <person name="Shea T."/>
            <person name="Sisk P."/>
            <person name="Stolte C."/>
            <person name="Sykes S."/>
            <person name="Wortman J."/>
            <person name="Nusbaum C."/>
            <person name="Birren B."/>
        </authorList>
    </citation>
    <scope>NUCLEOTIDE SEQUENCE [LARGE SCALE GENOMIC DNA]</scope>
    <source>
        <strain evidence="2">floridensis</strain>
    </source>
</reference>
<dbReference type="GeneID" id="19879665"/>
<dbReference type="InterPro" id="IPR036872">
    <property type="entry name" value="CH_dom_sf"/>
</dbReference>
<gene>
    <name evidence="1" type="ORF">VCUG_01793</name>
</gene>
<dbReference type="OMA" id="KIMFTIN"/>
<accession>L2GTK6</accession>
<name>L2GTK6_VAVCU</name>
<dbReference type="EMBL" id="GL877435">
    <property type="protein sequence ID" value="ELA46707.1"/>
    <property type="molecule type" value="Genomic_DNA"/>
</dbReference>
<dbReference type="Gene3D" id="1.10.418.10">
    <property type="entry name" value="Calponin-like domain"/>
    <property type="match status" value="1"/>
</dbReference>
<evidence type="ECO:0000313" key="2">
    <source>
        <dbReference type="Proteomes" id="UP000011081"/>
    </source>
</evidence>
<sequence>MEKNTISSLAKMTREYLVEIEDNTSIKLHLQPQVCIFRQIAQGKILASLLRVISIDDTVKYDLGSRSDNHDRLTFIRRVFDKLKSNFVDIGFIAPLDVIECDEKLVFSLVKVLHHQIICRPDEKVVDRSLLEWVNYHTCFKETRNGQDLNSEKIFCDRLSEAGVSIEMNRSAFKGAEYEAMEKLSLECHNFSSDLKDGRVYGLLIARAFYFCISPVILMHLWNQEDSVRRIHYVIRLARFLGIENAITVNDILTGNIIANKLFIARLYGLHSMCNAKEKITTLQRAIRKCRDHIIELRITIQSLNIQNSQLQETYRRTVLDIENEHRREDANETPDAKLQAAISNAVKCIQDTIAPGINLEGDSFPEQMWYIYLYNLEIMSTYKNKVCELEITNDGLIKSNKVLKDIIAYYIKKQRSGEKKETLWRKLVSMFGCCTSEEKSHKLN</sequence>
<dbReference type="AlphaFoldDB" id="L2GTK6"/>
<dbReference type="Proteomes" id="UP000011081">
    <property type="component" value="Unassembled WGS sequence"/>
</dbReference>
<dbReference type="VEuPathDB" id="MicrosporidiaDB:VCUG_01793"/>
<dbReference type="SUPFAM" id="SSF47576">
    <property type="entry name" value="Calponin-homology domain, CH-domain"/>
    <property type="match status" value="1"/>
</dbReference>
<protein>
    <submittedName>
        <fullName evidence="1">Uncharacterized protein</fullName>
    </submittedName>
</protein>